<keyword evidence="1" id="KW-1133">Transmembrane helix</keyword>
<dbReference type="KEGG" id="nvn:NVIE_029550"/>
<gene>
    <name evidence="2" type="ORF">NVIE_029550</name>
</gene>
<evidence type="ECO:0000256" key="1">
    <source>
        <dbReference type="SAM" id="Phobius"/>
    </source>
</evidence>
<organism evidence="2 3">
    <name type="scientific">Nitrososphaera viennensis EN76</name>
    <dbReference type="NCBI Taxonomy" id="926571"/>
    <lineage>
        <taxon>Archaea</taxon>
        <taxon>Nitrososphaerota</taxon>
        <taxon>Nitrososphaeria</taxon>
        <taxon>Nitrososphaerales</taxon>
        <taxon>Nitrososphaeraceae</taxon>
        <taxon>Nitrososphaera</taxon>
    </lineage>
</organism>
<keyword evidence="1" id="KW-0472">Membrane</keyword>
<dbReference type="HOGENOM" id="CLU_2103592_0_0_2"/>
<dbReference type="AlphaFoldDB" id="A0A060HP14"/>
<sequence>MPSEARLAVAIAAGLAAGVSFIAFVAIMSESLVLDARQGTSFILSANALGEVKEFLRAYPDANATVYFGYRCGEFCPPPVVEYSHMQDARYADIRVQMDPDGIKAVGIQVRCLKL</sequence>
<accession>A0A060HP14</accession>
<dbReference type="GeneID" id="74948192"/>
<reference evidence="2 3" key="1">
    <citation type="journal article" date="2014" name="Int. J. Syst. Evol. Microbiol.">
        <title>Nitrososphaera viennensis gen. nov., sp. nov., an aerobic and mesophilic, ammonia-oxidizing archaeon from soil and a member of the archaeal phylum Thaumarchaeota.</title>
        <authorList>
            <person name="Stieglmeier M."/>
            <person name="Klingl A."/>
            <person name="Alves R.J."/>
            <person name="Rittmann S.K."/>
            <person name="Melcher M."/>
            <person name="Leisch N."/>
            <person name="Schleper C."/>
        </authorList>
    </citation>
    <scope>NUCLEOTIDE SEQUENCE [LARGE SCALE GENOMIC DNA]</scope>
    <source>
        <strain evidence="2">EN76</strain>
    </source>
</reference>
<proteinExistence type="predicted"/>
<protein>
    <submittedName>
        <fullName evidence="2">Uncharacterized protein</fullName>
    </submittedName>
</protein>
<dbReference type="Proteomes" id="UP000027093">
    <property type="component" value="Chromosome"/>
</dbReference>
<dbReference type="RefSeq" id="WP_075055832.1">
    <property type="nucleotide sequence ID" value="NZ_CP007536.1"/>
</dbReference>
<name>A0A060HP14_9ARCH</name>
<dbReference type="EMBL" id="CP007536">
    <property type="protein sequence ID" value="AIC17233.1"/>
    <property type="molecule type" value="Genomic_DNA"/>
</dbReference>
<keyword evidence="1" id="KW-0812">Transmembrane</keyword>
<feature type="transmembrane region" description="Helical" evidence="1">
    <location>
        <begin position="7"/>
        <end position="28"/>
    </location>
</feature>
<keyword evidence="3" id="KW-1185">Reference proteome</keyword>
<dbReference type="STRING" id="926571.NVIE_029550"/>
<evidence type="ECO:0000313" key="2">
    <source>
        <dbReference type="EMBL" id="AIC17233.1"/>
    </source>
</evidence>
<evidence type="ECO:0000313" key="3">
    <source>
        <dbReference type="Proteomes" id="UP000027093"/>
    </source>
</evidence>